<dbReference type="AlphaFoldDB" id="A0AAE3XCI5"/>
<sequence>MTSPHRPLTDITRDLLQVKAAYTAMMSDEDYNSYDKHIEYDLRSLTDELRDAGVPDGVTPVTVDGQRAEIELSPMMYADVRILS</sequence>
<comment type="caution">
    <text evidence="1">The sequence shown here is derived from an EMBL/GenBank/DDBJ whole genome shotgun (WGS) entry which is preliminary data.</text>
</comment>
<protein>
    <submittedName>
        <fullName evidence="1">Uncharacterized protein</fullName>
    </submittedName>
</protein>
<dbReference type="Proteomes" id="UP001185331">
    <property type="component" value="Unassembled WGS sequence"/>
</dbReference>
<name>A0AAE3XCI5_9DEIO</name>
<dbReference type="RefSeq" id="WP_309853415.1">
    <property type="nucleotide sequence ID" value="NZ_JAVDQJ010000004.1"/>
</dbReference>
<evidence type="ECO:0000313" key="1">
    <source>
        <dbReference type="EMBL" id="MDR6218801.1"/>
    </source>
</evidence>
<evidence type="ECO:0000313" key="2">
    <source>
        <dbReference type="Proteomes" id="UP001185331"/>
    </source>
</evidence>
<reference evidence="1" key="1">
    <citation type="submission" date="2023-07" db="EMBL/GenBank/DDBJ databases">
        <title>Sorghum-associated microbial communities from plants grown in Nebraska, USA.</title>
        <authorList>
            <person name="Schachtman D."/>
        </authorList>
    </citation>
    <scope>NUCLEOTIDE SEQUENCE</scope>
    <source>
        <strain evidence="1">BE330</strain>
    </source>
</reference>
<organism evidence="1 2">
    <name type="scientific">Deinococcus soli</name>
    <name type="common">ex Cha et al. 2016</name>
    <dbReference type="NCBI Taxonomy" id="1309411"/>
    <lineage>
        <taxon>Bacteria</taxon>
        <taxon>Thermotogati</taxon>
        <taxon>Deinococcota</taxon>
        <taxon>Deinococci</taxon>
        <taxon>Deinococcales</taxon>
        <taxon>Deinococcaceae</taxon>
        <taxon>Deinococcus</taxon>
    </lineage>
</organism>
<dbReference type="EMBL" id="JAVDQK010000005">
    <property type="protein sequence ID" value="MDR6218801.1"/>
    <property type="molecule type" value="Genomic_DNA"/>
</dbReference>
<proteinExistence type="predicted"/>
<gene>
    <name evidence="1" type="ORF">J2Y00_002398</name>
</gene>
<accession>A0AAE3XCI5</accession>